<dbReference type="Gene3D" id="3.30.1330.30">
    <property type="match status" value="1"/>
</dbReference>
<dbReference type="SMART" id="SM00967">
    <property type="entry name" value="SpoU_sub_bind"/>
    <property type="match status" value="1"/>
</dbReference>
<dbReference type="RefSeq" id="WP_012875765.1">
    <property type="nucleotide sequence ID" value="NC_013525.1"/>
</dbReference>
<proteinExistence type="inferred from homology"/>
<gene>
    <name evidence="5" type="ordered locus">Tter_1828</name>
</gene>
<dbReference type="InterPro" id="IPR029064">
    <property type="entry name" value="Ribosomal_eL30-like_sf"/>
</dbReference>
<dbReference type="InterPro" id="IPR004441">
    <property type="entry name" value="rRNA_MeTrfase_TrmH"/>
</dbReference>
<name>D1CD69_THET1</name>
<dbReference type="InterPro" id="IPR029028">
    <property type="entry name" value="Alpha/beta_knot_MTases"/>
</dbReference>
<evidence type="ECO:0000313" key="6">
    <source>
        <dbReference type="Proteomes" id="UP000000323"/>
    </source>
</evidence>
<dbReference type="EMBL" id="CP001825">
    <property type="protein sequence ID" value="ACZ42734.1"/>
    <property type="molecule type" value="Genomic_DNA"/>
</dbReference>
<accession>D1CD69</accession>
<dbReference type="PANTHER" id="PTHR46429:SF1">
    <property type="entry name" value="23S RRNA (GUANOSINE-2'-O-)-METHYLTRANSFERASE RLMB"/>
    <property type="match status" value="1"/>
</dbReference>
<keyword evidence="2 5" id="KW-0489">Methyltransferase</keyword>
<evidence type="ECO:0000256" key="3">
    <source>
        <dbReference type="ARBA" id="ARBA00022679"/>
    </source>
</evidence>
<evidence type="ECO:0000313" key="5">
    <source>
        <dbReference type="EMBL" id="ACZ42734.1"/>
    </source>
</evidence>
<keyword evidence="6" id="KW-1185">Reference proteome</keyword>
<feature type="domain" description="RNA 2-O ribose methyltransferase substrate binding" evidence="4">
    <location>
        <begin position="22"/>
        <end position="99"/>
    </location>
</feature>
<dbReference type="GO" id="GO:0006396">
    <property type="term" value="P:RNA processing"/>
    <property type="evidence" value="ECO:0007669"/>
    <property type="project" value="InterPro"/>
</dbReference>
<dbReference type="Gene3D" id="3.40.1280.10">
    <property type="match status" value="1"/>
</dbReference>
<dbReference type="PANTHER" id="PTHR46429">
    <property type="entry name" value="23S RRNA (GUANOSINE-2'-O-)-METHYLTRANSFERASE RLMB"/>
    <property type="match status" value="1"/>
</dbReference>
<reference evidence="6" key="1">
    <citation type="journal article" date="2010" name="Stand. Genomic Sci.">
        <title>Complete genome sequence of 'Thermobaculum terrenum' type strain (YNP1).</title>
        <authorList>
            <person name="Kiss H."/>
            <person name="Cleland D."/>
            <person name="Lapidus A."/>
            <person name="Lucas S."/>
            <person name="Glavina Del Rio T."/>
            <person name="Nolan M."/>
            <person name="Tice H."/>
            <person name="Han C."/>
            <person name="Goodwin L."/>
            <person name="Pitluck S."/>
            <person name="Liolios K."/>
            <person name="Ivanova N."/>
            <person name="Mavromatis K."/>
            <person name="Ovchinnikova G."/>
            <person name="Pati A."/>
            <person name="Chen A."/>
            <person name="Palaniappan K."/>
            <person name="Land M."/>
            <person name="Hauser L."/>
            <person name="Chang Y."/>
            <person name="Jeffries C."/>
            <person name="Lu M."/>
            <person name="Brettin T."/>
            <person name="Detter J."/>
            <person name="Goker M."/>
            <person name="Tindall B."/>
            <person name="Beck B."/>
            <person name="McDermott T."/>
            <person name="Woyke T."/>
            <person name="Bristow J."/>
            <person name="Eisen J."/>
            <person name="Markowitz V."/>
            <person name="Hugenholtz P."/>
            <person name="Kyrpides N."/>
            <person name="Klenk H."/>
            <person name="Cheng J."/>
        </authorList>
    </citation>
    <scope>NUCLEOTIDE SEQUENCE [LARGE SCALE GENOMIC DNA]</scope>
    <source>
        <strain evidence="6">ATCC BAA-798 / YNP1</strain>
    </source>
</reference>
<dbReference type="FunFam" id="3.40.1280.10:FF:000008">
    <property type="entry name" value="Group 3 RNA methyltransferase TrmH"/>
    <property type="match status" value="1"/>
</dbReference>
<protein>
    <submittedName>
        <fullName evidence="5">RNA methyltransferase, TrmH family, group 3</fullName>
    </submittedName>
</protein>
<dbReference type="SUPFAM" id="SSF55315">
    <property type="entry name" value="L30e-like"/>
    <property type="match status" value="1"/>
</dbReference>
<dbReference type="AlphaFoldDB" id="D1CD69"/>
<dbReference type="GO" id="GO:0032259">
    <property type="term" value="P:methylation"/>
    <property type="evidence" value="ECO:0007669"/>
    <property type="project" value="UniProtKB-KW"/>
</dbReference>
<keyword evidence="3 5" id="KW-0808">Transferase</keyword>
<dbReference type="InterPro" id="IPR001537">
    <property type="entry name" value="SpoU_MeTrfase"/>
</dbReference>
<dbReference type="STRING" id="525904.Tter_1828"/>
<dbReference type="GO" id="GO:0003723">
    <property type="term" value="F:RNA binding"/>
    <property type="evidence" value="ECO:0007669"/>
    <property type="project" value="InterPro"/>
</dbReference>
<dbReference type="NCBIfam" id="TIGR00186">
    <property type="entry name" value="rRNA_methyl_3"/>
    <property type="match status" value="1"/>
</dbReference>
<dbReference type="eggNOG" id="COG0566">
    <property type="taxonomic scope" value="Bacteria"/>
</dbReference>
<dbReference type="CDD" id="cd18103">
    <property type="entry name" value="SpoU-like_RlmB"/>
    <property type="match status" value="1"/>
</dbReference>
<comment type="similarity">
    <text evidence="1">Belongs to the class IV-like SAM-binding methyltransferase superfamily. RNA methyltransferase TrmH family.</text>
</comment>
<sequence>MEAREIRKSHEQESVKPSGRVYIYGRNAVRECLLAGRRKVYRLLVAYSHSASQTLEAIESLAARSGLQIERVERSILDRLTHGANHQGVVIEASEFSYSSIEDLLASGELRGKDILMLDSLQDPQNFGTLLRTAEVFGIGAVIIPEHRSVEVTPAVVNASSGATEHLNISKVTNLARTASKLKEYGYWVLGLEYDESSSVIWDVDLRIPICLVVGSEGSGIRELVRKRCDLLVKIPQAGRIGSLNAAVAGSIALYEIYKSKSSK</sequence>
<evidence type="ECO:0000259" key="4">
    <source>
        <dbReference type="SMART" id="SM00967"/>
    </source>
</evidence>
<dbReference type="KEGG" id="ttr:Tter_1828"/>
<dbReference type="GO" id="GO:0008173">
    <property type="term" value="F:RNA methyltransferase activity"/>
    <property type="evidence" value="ECO:0007669"/>
    <property type="project" value="InterPro"/>
</dbReference>
<dbReference type="InterPro" id="IPR013123">
    <property type="entry name" value="SpoU_subst-bd"/>
</dbReference>
<dbReference type="HOGENOM" id="CLU_021322_0_1_0"/>
<dbReference type="Pfam" id="PF00588">
    <property type="entry name" value="SpoU_methylase"/>
    <property type="match status" value="1"/>
</dbReference>
<dbReference type="Proteomes" id="UP000000323">
    <property type="component" value="Chromosome 1"/>
</dbReference>
<dbReference type="GO" id="GO:0005829">
    <property type="term" value="C:cytosol"/>
    <property type="evidence" value="ECO:0007669"/>
    <property type="project" value="TreeGrafter"/>
</dbReference>
<evidence type="ECO:0000256" key="2">
    <source>
        <dbReference type="ARBA" id="ARBA00022603"/>
    </source>
</evidence>
<dbReference type="InterPro" id="IPR029026">
    <property type="entry name" value="tRNA_m1G_MTases_N"/>
</dbReference>
<organism evidence="5 6">
    <name type="scientific">Thermobaculum terrenum (strain ATCC BAA-798 / CCMEE 7001 / YNP1)</name>
    <dbReference type="NCBI Taxonomy" id="525904"/>
    <lineage>
        <taxon>Bacteria</taxon>
        <taxon>Bacillati</taxon>
        <taxon>Chloroflexota</taxon>
        <taxon>Chloroflexia</taxon>
        <taxon>Candidatus Thermobaculales</taxon>
        <taxon>Candidatus Thermobaculaceae</taxon>
        <taxon>Thermobaculum</taxon>
    </lineage>
</organism>
<dbReference type="SUPFAM" id="SSF75217">
    <property type="entry name" value="alpha/beta knot"/>
    <property type="match status" value="1"/>
</dbReference>
<evidence type="ECO:0000256" key="1">
    <source>
        <dbReference type="ARBA" id="ARBA00007228"/>
    </source>
</evidence>
<dbReference type="Pfam" id="PF08032">
    <property type="entry name" value="SpoU_sub_bind"/>
    <property type="match status" value="1"/>
</dbReference>